<gene>
    <name evidence="7" type="ORF">KQI42_03050</name>
</gene>
<dbReference type="Proteomes" id="UP000749471">
    <property type="component" value="Unassembled WGS sequence"/>
</dbReference>
<accession>A0ABS6E235</accession>
<keyword evidence="2" id="KW-0238">DNA-binding</keyword>
<evidence type="ECO:0000256" key="2">
    <source>
        <dbReference type="ARBA" id="ARBA00023125"/>
    </source>
</evidence>
<dbReference type="CDD" id="cd07377">
    <property type="entry name" value="WHTH_GntR"/>
    <property type="match status" value="1"/>
</dbReference>
<proteinExistence type="predicted"/>
<dbReference type="PROSITE" id="PS50949">
    <property type="entry name" value="HTH_GNTR"/>
    <property type="match status" value="1"/>
</dbReference>
<evidence type="ECO:0000259" key="5">
    <source>
        <dbReference type="PROSITE" id="PS50949"/>
    </source>
</evidence>
<evidence type="ECO:0000259" key="6">
    <source>
        <dbReference type="PROSITE" id="PS51202"/>
    </source>
</evidence>
<evidence type="ECO:0000313" key="7">
    <source>
        <dbReference type="EMBL" id="MBU5436970.1"/>
    </source>
</evidence>
<evidence type="ECO:0000256" key="1">
    <source>
        <dbReference type="ARBA" id="ARBA00023015"/>
    </source>
</evidence>
<keyword evidence="4" id="KW-0175">Coiled coil</keyword>
<name>A0ABS6E235_9FIRM</name>
<dbReference type="Pfam" id="PF02080">
    <property type="entry name" value="TrkA_C"/>
    <property type="match status" value="1"/>
</dbReference>
<evidence type="ECO:0000313" key="8">
    <source>
        <dbReference type="Proteomes" id="UP000749471"/>
    </source>
</evidence>
<feature type="domain" description="HTH gntR-type" evidence="5">
    <location>
        <begin position="9"/>
        <end position="77"/>
    </location>
</feature>
<protein>
    <submittedName>
        <fullName evidence="7">GntR family transcriptional regulator</fullName>
    </submittedName>
</protein>
<evidence type="ECO:0000256" key="4">
    <source>
        <dbReference type="SAM" id="Coils"/>
    </source>
</evidence>
<keyword evidence="8" id="KW-1185">Reference proteome</keyword>
<dbReference type="EMBL" id="JAHLPM010000002">
    <property type="protein sequence ID" value="MBU5436970.1"/>
    <property type="molecule type" value="Genomic_DNA"/>
</dbReference>
<dbReference type="InterPro" id="IPR006037">
    <property type="entry name" value="RCK_C"/>
</dbReference>
<feature type="coiled-coil region" evidence="4">
    <location>
        <begin position="93"/>
        <end position="120"/>
    </location>
</feature>
<keyword evidence="3" id="KW-0804">Transcription</keyword>
<dbReference type="PROSITE" id="PS51202">
    <property type="entry name" value="RCK_C"/>
    <property type="match status" value="1"/>
</dbReference>
<evidence type="ECO:0000256" key="3">
    <source>
        <dbReference type="ARBA" id="ARBA00023163"/>
    </source>
</evidence>
<dbReference type="RefSeq" id="WP_216516625.1">
    <property type="nucleotide sequence ID" value="NZ_JAHLPM010000002.1"/>
</dbReference>
<sequence>MSTLPINDSPRYVKIAVDIAYKIYKEELKEGHKLRGSSALAGEYNVSPETIRRAVILLQNMNVVEIREKSGTYVESKENAKEFIDKFTTTNSINNLMTNIRKLRMEKMEIEKKIDENIELLIEHSIHFKNIDTTSHYEVSISSQSHLVEKTIIEAQFWQNTNATIIAIKRDNDTFLSPGPYFQFKEEDIICFVSSEENISKVKQYVNS</sequence>
<reference evidence="7 8" key="1">
    <citation type="submission" date="2021-06" db="EMBL/GenBank/DDBJ databases">
        <authorList>
            <person name="Sun Q."/>
            <person name="Li D."/>
        </authorList>
    </citation>
    <scope>NUCLEOTIDE SEQUENCE [LARGE SCALE GENOMIC DNA]</scope>
    <source>
        <strain evidence="7 8">MSJ-40</strain>
    </source>
</reference>
<keyword evidence="1" id="KW-0805">Transcription regulation</keyword>
<dbReference type="PANTHER" id="PTHR38445">
    <property type="entry name" value="HTH-TYPE TRANSCRIPTIONAL REPRESSOR YTRA"/>
    <property type="match status" value="1"/>
</dbReference>
<comment type="caution">
    <text evidence="7">The sequence shown here is derived from an EMBL/GenBank/DDBJ whole genome shotgun (WGS) entry which is preliminary data.</text>
</comment>
<dbReference type="Pfam" id="PF00392">
    <property type="entry name" value="GntR"/>
    <property type="match status" value="1"/>
</dbReference>
<dbReference type="InterPro" id="IPR000524">
    <property type="entry name" value="Tscrpt_reg_HTH_GntR"/>
</dbReference>
<feature type="domain" description="RCK C-terminal" evidence="6">
    <location>
        <begin position="123"/>
        <end position="208"/>
    </location>
</feature>
<dbReference type="SMART" id="SM00345">
    <property type="entry name" value="HTH_GNTR"/>
    <property type="match status" value="1"/>
</dbReference>
<organism evidence="7 8">
    <name type="scientific">Tissierella simiarum</name>
    <dbReference type="NCBI Taxonomy" id="2841534"/>
    <lineage>
        <taxon>Bacteria</taxon>
        <taxon>Bacillati</taxon>
        <taxon>Bacillota</taxon>
        <taxon>Tissierellia</taxon>
        <taxon>Tissierellales</taxon>
        <taxon>Tissierellaceae</taxon>
        <taxon>Tissierella</taxon>
    </lineage>
</organism>
<dbReference type="PANTHER" id="PTHR38445:SF9">
    <property type="entry name" value="HTH-TYPE TRANSCRIPTIONAL REPRESSOR YTRA"/>
    <property type="match status" value="1"/>
</dbReference>